<comment type="similarity">
    <text evidence="5 13 15">Belongs to the RNase HII family.</text>
</comment>
<comment type="function">
    <text evidence="3 13 15">Endonuclease that specifically degrades the RNA of RNA-DNA hybrids.</text>
</comment>
<feature type="binding site" evidence="13 14">
    <location>
        <position position="108"/>
    </location>
    <ligand>
        <name>a divalent metal cation</name>
        <dbReference type="ChEBI" id="CHEBI:60240"/>
    </ligand>
</feature>
<dbReference type="KEGG" id="iag:Igag_1231"/>
<evidence type="ECO:0000256" key="1">
    <source>
        <dbReference type="ARBA" id="ARBA00000077"/>
    </source>
</evidence>
<dbReference type="InterPro" id="IPR012337">
    <property type="entry name" value="RNaseH-like_sf"/>
</dbReference>
<dbReference type="InterPro" id="IPR023160">
    <property type="entry name" value="RNase_HII_hlx-loop-hlx_cap_dom"/>
</dbReference>
<evidence type="ECO:0000256" key="15">
    <source>
        <dbReference type="RuleBase" id="RU003515"/>
    </source>
</evidence>
<dbReference type="AlphaFoldDB" id="E0SPB0"/>
<feature type="domain" description="RNase H type-2" evidence="16">
    <location>
        <begin position="3"/>
        <end position="215"/>
    </location>
</feature>
<organism evidence="17 18">
    <name type="scientific">Ignisphaera aggregans (strain DSM 17230 / JCM 13409 / AQ1.S1)</name>
    <dbReference type="NCBI Taxonomy" id="583356"/>
    <lineage>
        <taxon>Archaea</taxon>
        <taxon>Thermoproteota</taxon>
        <taxon>Thermoprotei</taxon>
        <taxon>Desulfurococcales</taxon>
        <taxon>Desulfurococcaceae</taxon>
        <taxon>Ignisphaera</taxon>
    </lineage>
</organism>
<dbReference type="InterPro" id="IPR020787">
    <property type="entry name" value="RNase_HII_arc"/>
</dbReference>
<comment type="cofactor">
    <cofactor evidence="13 14">
        <name>Mn(2+)</name>
        <dbReference type="ChEBI" id="CHEBI:29035"/>
    </cofactor>
    <cofactor evidence="13 14">
        <name>Mg(2+)</name>
        <dbReference type="ChEBI" id="CHEBI:18420"/>
    </cofactor>
    <text evidence="13 14">Manganese or magnesium. Binds 1 divalent metal ion per monomer in the absence of substrate. May bind a second metal ion after substrate binding.</text>
</comment>
<dbReference type="EMBL" id="CP002098">
    <property type="protein sequence ID" value="ADM28037.1"/>
    <property type="molecule type" value="Genomic_DNA"/>
</dbReference>
<feature type="binding site" evidence="13 14">
    <location>
        <position position="10"/>
    </location>
    <ligand>
        <name>a divalent metal cation</name>
        <dbReference type="ChEBI" id="CHEBI:60240"/>
    </ligand>
</feature>
<name>E0SPB0_IGNAA</name>
<dbReference type="InterPro" id="IPR001352">
    <property type="entry name" value="RNase_HII/HIII"/>
</dbReference>
<protein>
    <recommendedName>
        <fullName evidence="7 13">Ribonuclease HII</fullName>
        <shortName evidence="13">RNase HII</shortName>
        <ecNumber evidence="6 13">3.1.26.4</ecNumber>
    </recommendedName>
</protein>
<comment type="catalytic activity">
    <reaction evidence="1 13 14 15">
        <text>Endonucleolytic cleavage to 5'-phosphomonoester.</text>
        <dbReference type="EC" id="3.1.26.4"/>
    </reaction>
</comment>
<evidence type="ECO:0000313" key="18">
    <source>
        <dbReference type="Proteomes" id="UP000001304"/>
    </source>
</evidence>
<proteinExistence type="inferred from homology"/>
<dbReference type="InterPro" id="IPR036397">
    <property type="entry name" value="RNaseH_sf"/>
</dbReference>
<evidence type="ECO:0000256" key="12">
    <source>
        <dbReference type="ARBA" id="ARBA00022801"/>
    </source>
</evidence>
<evidence type="ECO:0000256" key="2">
    <source>
        <dbReference type="ARBA" id="ARBA00001946"/>
    </source>
</evidence>
<evidence type="ECO:0000256" key="9">
    <source>
        <dbReference type="ARBA" id="ARBA00022722"/>
    </source>
</evidence>
<dbReference type="SUPFAM" id="SSF53098">
    <property type="entry name" value="Ribonuclease H-like"/>
    <property type="match status" value="1"/>
</dbReference>
<dbReference type="InterPro" id="IPR004649">
    <property type="entry name" value="RNase_H2_suA"/>
</dbReference>
<dbReference type="Gene3D" id="3.30.420.10">
    <property type="entry name" value="Ribonuclease H-like superfamily/Ribonuclease H"/>
    <property type="match status" value="1"/>
</dbReference>
<evidence type="ECO:0000256" key="13">
    <source>
        <dbReference type="HAMAP-Rule" id="MF_00052"/>
    </source>
</evidence>
<keyword evidence="18" id="KW-1185">Reference proteome</keyword>
<evidence type="ECO:0000256" key="6">
    <source>
        <dbReference type="ARBA" id="ARBA00012180"/>
    </source>
</evidence>
<dbReference type="PROSITE" id="PS51975">
    <property type="entry name" value="RNASE_H_2"/>
    <property type="match status" value="1"/>
</dbReference>
<comment type="cofactor">
    <cofactor evidence="2">
        <name>Mg(2+)</name>
        <dbReference type="ChEBI" id="CHEBI:18420"/>
    </cofactor>
</comment>
<keyword evidence="8 13" id="KW-0963">Cytoplasm</keyword>
<reference evidence="17 18" key="1">
    <citation type="journal article" date="2010" name="Stand. Genomic Sci.">
        <title>Complete genome sequence of Ignisphaera aggregans type strain (AQ1.S1).</title>
        <authorList>
            <person name="Goker M."/>
            <person name="Held B."/>
            <person name="Lapidus A."/>
            <person name="Nolan M."/>
            <person name="Spring S."/>
            <person name="Yasawong M."/>
            <person name="Lucas S."/>
            <person name="Glavina Del Rio T."/>
            <person name="Tice H."/>
            <person name="Cheng J.F."/>
            <person name="Goodwin L."/>
            <person name="Tapia R."/>
            <person name="Pitluck S."/>
            <person name="Liolios K."/>
            <person name="Ivanova N."/>
            <person name="Mavromatis K."/>
            <person name="Mikhailova N."/>
            <person name="Pati A."/>
            <person name="Chen A."/>
            <person name="Palaniappan K."/>
            <person name="Brambilla E."/>
            <person name="Land M."/>
            <person name="Hauser L."/>
            <person name="Chang Y.J."/>
            <person name="Jeffries C.D."/>
            <person name="Brettin T."/>
            <person name="Detter J.C."/>
            <person name="Han C."/>
            <person name="Rohde M."/>
            <person name="Sikorski J."/>
            <person name="Woyke T."/>
            <person name="Bristow J."/>
            <person name="Eisen J.A."/>
            <person name="Markowitz V."/>
            <person name="Hugenholtz P."/>
            <person name="Kyrpides N.C."/>
            <person name="Klenk H.P."/>
        </authorList>
    </citation>
    <scope>NUCLEOTIDE SEQUENCE [LARGE SCALE GENOMIC DNA]</scope>
    <source>
        <strain evidence="18">DSM 17230 / JCM 13409 / AQ1.S1</strain>
    </source>
</reference>
<dbReference type="Pfam" id="PF01351">
    <property type="entry name" value="RNase_HII"/>
    <property type="match status" value="1"/>
</dbReference>
<keyword evidence="13" id="KW-0464">Manganese</keyword>
<dbReference type="NCBIfam" id="TIGR00729">
    <property type="entry name" value="ribonuclease HII"/>
    <property type="match status" value="1"/>
</dbReference>
<keyword evidence="10 13" id="KW-0479">Metal-binding</keyword>
<dbReference type="PANTHER" id="PTHR10954:SF23">
    <property type="entry name" value="RIBONUCLEASE"/>
    <property type="match status" value="1"/>
</dbReference>
<evidence type="ECO:0000256" key="11">
    <source>
        <dbReference type="ARBA" id="ARBA00022759"/>
    </source>
</evidence>
<evidence type="ECO:0000259" key="16">
    <source>
        <dbReference type="PROSITE" id="PS51975"/>
    </source>
</evidence>
<dbReference type="HAMAP" id="MF_00052_A">
    <property type="entry name" value="RNase_HII_A"/>
    <property type="match status" value="1"/>
</dbReference>
<dbReference type="GO" id="GO:0003723">
    <property type="term" value="F:RNA binding"/>
    <property type="evidence" value="ECO:0007669"/>
    <property type="project" value="UniProtKB-UniRule"/>
</dbReference>
<dbReference type="GO" id="GO:0043137">
    <property type="term" value="P:DNA replication, removal of RNA primer"/>
    <property type="evidence" value="ECO:0007669"/>
    <property type="project" value="TreeGrafter"/>
</dbReference>
<dbReference type="GO" id="GO:0005737">
    <property type="term" value="C:cytoplasm"/>
    <property type="evidence" value="ECO:0007669"/>
    <property type="project" value="UniProtKB-SubCell"/>
</dbReference>
<dbReference type="GO" id="GO:0004523">
    <property type="term" value="F:RNA-DNA hybrid ribonuclease activity"/>
    <property type="evidence" value="ECO:0007669"/>
    <property type="project" value="UniProtKB-UniRule"/>
</dbReference>
<dbReference type="STRING" id="583356.Igag_1231"/>
<evidence type="ECO:0000256" key="4">
    <source>
        <dbReference type="ARBA" id="ARBA00004496"/>
    </source>
</evidence>
<evidence type="ECO:0000256" key="7">
    <source>
        <dbReference type="ARBA" id="ARBA00019179"/>
    </source>
</evidence>
<dbReference type="EC" id="3.1.26.4" evidence="6 13"/>
<evidence type="ECO:0000256" key="8">
    <source>
        <dbReference type="ARBA" id="ARBA00022490"/>
    </source>
</evidence>
<gene>
    <name evidence="13" type="primary">rnhB</name>
    <name evidence="17" type="ordered locus">Igag_1231</name>
</gene>
<keyword evidence="9 13" id="KW-0540">Nuclease</keyword>
<dbReference type="InterPro" id="IPR024567">
    <property type="entry name" value="RNase_HII/HIII_dom"/>
</dbReference>
<evidence type="ECO:0000256" key="14">
    <source>
        <dbReference type="PROSITE-ProRule" id="PRU01319"/>
    </source>
</evidence>
<dbReference type="PANTHER" id="PTHR10954">
    <property type="entry name" value="RIBONUCLEASE H2 SUBUNIT A"/>
    <property type="match status" value="1"/>
</dbReference>
<dbReference type="HOGENOM" id="CLU_036532_0_4_2"/>
<evidence type="ECO:0000256" key="5">
    <source>
        <dbReference type="ARBA" id="ARBA00007383"/>
    </source>
</evidence>
<evidence type="ECO:0000256" key="10">
    <source>
        <dbReference type="ARBA" id="ARBA00022723"/>
    </source>
</evidence>
<dbReference type="Proteomes" id="UP000001304">
    <property type="component" value="Chromosome"/>
</dbReference>
<keyword evidence="12 13" id="KW-0378">Hydrolase</keyword>
<dbReference type="FunFam" id="1.10.10.460:FF:000001">
    <property type="entry name" value="Ribonuclease"/>
    <property type="match status" value="1"/>
</dbReference>
<evidence type="ECO:0000313" key="17">
    <source>
        <dbReference type="EMBL" id="ADM28037.1"/>
    </source>
</evidence>
<accession>E0SPB0</accession>
<feature type="binding site" evidence="13 14">
    <location>
        <position position="9"/>
    </location>
    <ligand>
        <name>a divalent metal cation</name>
        <dbReference type="ChEBI" id="CHEBI:60240"/>
    </ligand>
</feature>
<dbReference type="GO" id="GO:0030145">
    <property type="term" value="F:manganese ion binding"/>
    <property type="evidence" value="ECO:0007669"/>
    <property type="project" value="UniProtKB-UniRule"/>
</dbReference>
<sequence>MNIHICGIDEAGRGPLIGDMFIAMIVINTDALKYLENIGVRDSKRLSREKRIKFFPIIIENSELVLISRLTPSQLDEENINKLELNTVCRLIKKSISIVSTISEIYIDAFANPNKLLHYINSNCIASNRSINVYIEHGADNKYVVVGAASIVAKVLRDTHIDNLKKVYGDFGSGYPSDKKTIEWLRNYYAKHNALPPIVRKSWSTITRVLGVPKIHKEGVSKSLLDYVHNDI</sequence>
<dbReference type="CDD" id="cd07180">
    <property type="entry name" value="RNase_HII_archaea_like"/>
    <property type="match status" value="1"/>
</dbReference>
<keyword evidence="11 13" id="KW-0255">Endonuclease</keyword>
<comment type="subcellular location">
    <subcellularLocation>
        <location evidence="4 13">Cytoplasm</location>
    </subcellularLocation>
</comment>
<dbReference type="Gene3D" id="1.10.10.460">
    <property type="entry name" value="Ribonuclease hii. Domain 2"/>
    <property type="match status" value="1"/>
</dbReference>
<evidence type="ECO:0000256" key="3">
    <source>
        <dbReference type="ARBA" id="ARBA00004065"/>
    </source>
</evidence>
<dbReference type="GO" id="GO:0006298">
    <property type="term" value="P:mismatch repair"/>
    <property type="evidence" value="ECO:0007669"/>
    <property type="project" value="TreeGrafter"/>
</dbReference>
<dbReference type="GO" id="GO:0032299">
    <property type="term" value="C:ribonuclease H2 complex"/>
    <property type="evidence" value="ECO:0007669"/>
    <property type="project" value="TreeGrafter"/>
</dbReference>